<dbReference type="GO" id="GO:0009166">
    <property type="term" value="P:nucleotide catabolic process"/>
    <property type="evidence" value="ECO:0007669"/>
    <property type="project" value="InterPro"/>
</dbReference>
<comment type="caution">
    <text evidence="2">The sequence shown here is derived from an EMBL/GenBank/DDBJ whole genome shotgun (WGS) entry which is preliminary data.</text>
</comment>
<dbReference type="AlphaFoldDB" id="A0AA36JD18"/>
<keyword evidence="3" id="KW-1185">Reference proteome</keyword>
<evidence type="ECO:0000313" key="2">
    <source>
        <dbReference type="EMBL" id="CAJ1403409.1"/>
    </source>
</evidence>
<dbReference type="EMBL" id="CAUJNA010003494">
    <property type="protein sequence ID" value="CAJ1403409.1"/>
    <property type="molecule type" value="Genomic_DNA"/>
</dbReference>
<proteinExistence type="predicted"/>
<gene>
    <name evidence="2" type="ORF">EVOR1521_LOCUS26083</name>
</gene>
<accession>A0AA36JD18</accession>
<dbReference type="GO" id="GO:0016787">
    <property type="term" value="F:hydrolase activity"/>
    <property type="evidence" value="ECO:0007669"/>
    <property type="project" value="InterPro"/>
</dbReference>
<dbReference type="Proteomes" id="UP001178507">
    <property type="component" value="Unassembled WGS sequence"/>
</dbReference>
<dbReference type="InterPro" id="IPR036907">
    <property type="entry name" value="5'-Nucleotdase_C_sf"/>
</dbReference>
<dbReference type="SUPFAM" id="SSF55816">
    <property type="entry name" value="5'-nucleotidase (syn. UDP-sugar hydrolase), C-terminal domain"/>
    <property type="match status" value="1"/>
</dbReference>
<name>A0AA36JD18_9DINO</name>
<feature type="domain" description="5'-Nucleotidase C-terminal" evidence="1">
    <location>
        <begin position="88"/>
        <end position="217"/>
    </location>
</feature>
<dbReference type="Pfam" id="PF02872">
    <property type="entry name" value="5_nucleotid_C"/>
    <property type="match status" value="1"/>
</dbReference>
<evidence type="ECO:0000313" key="3">
    <source>
        <dbReference type="Proteomes" id="UP001178507"/>
    </source>
</evidence>
<dbReference type="Gene3D" id="3.90.780.10">
    <property type="entry name" value="5'-Nucleotidase, C-terminal domain"/>
    <property type="match status" value="1"/>
</dbReference>
<dbReference type="InterPro" id="IPR008334">
    <property type="entry name" value="5'-Nucleotdase_C"/>
</dbReference>
<organism evidence="2 3">
    <name type="scientific">Effrenium voratum</name>
    <dbReference type="NCBI Taxonomy" id="2562239"/>
    <lineage>
        <taxon>Eukaryota</taxon>
        <taxon>Sar</taxon>
        <taxon>Alveolata</taxon>
        <taxon>Dinophyceae</taxon>
        <taxon>Suessiales</taxon>
        <taxon>Symbiodiniaceae</taxon>
        <taxon>Effrenium</taxon>
    </lineage>
</organism>
<reference evidence="2" key="1">
    <citation type="submission" date="2023-08" db="EMBL/GenBank/DDBJ databases">
        <authorList>
            <person name="Chen Y."/>
            <person name="Shah S."/>
            <person name="Dougan E. K."/>
            <person name="Thang M."/>
            <person name="Chan C."/>
        </authorList>
    </citation>
    <scope>NUCLEOTIDE SEQUENCE</scope>
</reference>
<sequence>MNLHGPDHSCLLLKAGMDAQKAGVMDLIWHSPEDKQPQIDFYDLIPLYQFAKSKAVSRSVDKHMRKLWKMEQGKALVHLTVFKEESIMSSKNIRRQQTTLGSFLCSALRDELEADCVVFDGGNIRGRSGLRAAGGAPLGQALGLHPLRSGAGELPWSSDMVVIVLSGGQLAEAIKVSRTEKRGTGGFFQMDTGVRWEAEEVTHIANEPLDKARMYCVGLMHASLAGMNDNHVFKEWRQDHIMPKERMQANLPKNS</sequence>
<protein>
    <recommendedName>
        <fullName evidence="1">5'-Nucleotidase C-terminal domain-containing protein</fullName>
    </recommendedName>
</protein>
<evidence type="ECO:0000259" key="1">
    <source>
        <dbReference type="Pfam" id="PF02872"/>
    </source>
</evidence>